<dbReference type="InterPro" id="IPR008909">
    <property type="entry name" value="DALR_anticod-bd"/>
</dbReference>
<keyword evidence="7 11" id="KW-0067">ATP-binding</keyword>
<dbReference type="InterPro" id="IPR014729">
    <property type="entry name" value="Rossmann-like_a/b/a_fold"/>
</dbReference>
<dbReference type="GO" id="GO:0005524">
    <property type="term" value="F:ATP binding"/>
    <property type="evidence" value="ECO:0007669"/>
    <property type="project" value="UniProtKB-UniRule"/>
</dbReference>
<evidence type="ECO:0000256" key="10">
    <source>
        <dbReference type="ARBA" id="ARBA00049339"/>
    </source>
</evidence>
<dbReference type="SMART" id="SM00836">
    <property type="entry name" value="DALR_1"/>
    <property type="match status" value="1"/>
</dbReference>
<feature type="domain" description="DALR anticodon binding" evidence="13">
    <location>
        <begin position="412"/>
        <end position="526"/>
    </location>
</feature>
<dbReference type="GO" id="GO:0005737">
    <property type="term" value="C:cytoplasm"/>
    <property type="evidence" value="ECO:0007669"/>
    <property type="project" value="UniProtKB-SubCell"/>
</dbReference>
<dbReference type="CDD" id="cd00671">
    <property type="entry name" value="ArgRS_core"/>
    <property type="match status" value="1"/>
</dbReference>
<dbReference type="SMART" id="SM01016">
    <property type="entry name" value="Arg_tRNA_synt_N"/>
    <property type="match status" value="1"/>
</dbReference>
<keyword evidence="4 11" id="KW-0963">Cytoplasm</keyword>
<dbReference type="Gene3D" id="3.30.1360.70">
    <property type="entry name" value="Arginyl tRNA synthetase N-terminal domain"/>
    <property type="match status" value="1"/>
</dbReference>
<dbReference type="EC" id="6.1.1.19" evidence="11"/>
<sequence>MKQKIASLLEEILQIENIVLETPKNKDFGHYATPVAFSLAKTLRKAPKVIAEDLSSKLNQSELFTKAEPINGYINLTLSNEFLDSTASTSLTNKQDFAKANNQESILLEYVSANPTGPLHIGHARGAVYGDTLYRVGKHLGFDIKSEYYVNDAGSQISMLGLSIYLSIKSQNHEDVTYPEEYYKGEYIDDLAELAKKKFPSELLKDENCINELASWGKDEMLTLIKNNLSEAKIEFDSFISEKEIQPKFNEIFKLLEKNSFKKDDKVWLKSSEFGDERDRVIIREDGRPTYLAGDIVYHHEKYKRNFDHYINIWGADHHGYIPRVRAAINYMGFDEKQLEVILCQMVSLLKDAKPYKMSKRAGNFITMSDVIEEIGSDALRFIFLSKKVDTHLEFDINTLKAQDSSNPVFYINYAHARINQIIDKSEFKENEFETCEITTTNKDALDLLFLALGLEDVLLNAFSSRELQKIHEYLYSLASSFHKFYNKHQIIGSEEEKQLLKIITVVSLSIRTGLSLIGIEAKTKMYKEKND</sequence>
<evidence type="ECO:0000313" key="15">
    <source>
        <dbReference type="EMBL" id="CAA6801242.1"/>
    </source>
</evidence>
<dbReference type="InterPro" id="IPR001278">
    <property type="entry name" value="Arg-tRNA-ligase"/>
</dbReference>
<evidence type="ECO:0000256" key="7">
    <source>
        <dbReference type="ARBA" id="ARBA00022840"/>
    </source>
</evidence>
<accession>A0A6S6SD45</accession>
<dbReference type="PANTHER" id="PTHR11956:SF5">
    <property type="entry name" value="ARGININE--TRNA LIGASE, CYTOPLASMIC"/>
    <property type="match status" value="1"/>
</dbReference>
<evidence type="ECO:0000256" key="12">
    <source>
        <dbReference type="RuleBase" id="RU363038"/>
    </source>
</evidence>
<keyword evidence="5 11" id="KW-0436">Ligase</keyword>
<evidence type="ECO:0000259" key="13">
    <source>
        <dbReference type="SMART" id="SM00836"/>
    </source>
</evidence>
<evidence type="ECO:0000256" key="6">
    <source>
        <dbReference type="ARBA" id="ARBA00022741"/>
    </source>
</evidence>
<reference evidence="15" key="1">
    <citation type="submission" date="2020-01" db="EMBL/GenBank/DDBJ databases">
        <authorList>
            <person name="Meier V. D."/>
            <person name="Meier V D."/>
        </authorList>
    </citation>
    <scope>NUCLEOTIDE SEQUENCE</scope>
    <source>
        <strain evidence="15">HLG_WM_MAG_12</strain>
    </source>
</reference>
<dbReference type="InterPro" id="IPR001412">
    <property type="entry name" value="aa-tRNA-synth_I_CS"/>
</dbReference>
<feature type="short sequence motif" description="'HIGH' region" evidence="11">
    <location>
        <begin position="113"/>
        <end position="123"/>
    </location>
</feature>
<comment type="catalytic activity">
    <reaction evidence="10 11">
        <text>tRNA(Arg) + L-arginine + ATP = L-arginyl-tRNA(Arg) + AMP + diphosphate</text>
        <dbReference type="Rhea" id="RHEA:20301"/>
        <dbReference type="Rhea" id="RHEA-COMP:9658"/>
        <dbReference type="Rhea" id="RHEA-COMP:9673"/>
        <dbReference type="ChEBI" id="CHEBI:30616"/>
        <dbReference type="ChEBI" id="CHEBI:32682"/>
        <dbReference type="ChEBI" id="CHEBI:33019"/>
        <dbReference type="ChEBI" id="CHEBI:78442"/>
        <dbReference type="ChEBI" id="CHEBI:78513"/>
        <dbReference type="ChEBI" id="CHEBI:456215"/>
        <dbReference type="EC" id="6.1.1.19"/>
    </reaction>
</comment>
<dbReference type="SUPFAM" id="SSF55190">
    <property type="entry name" value="Arginyl-tRNA synthetase (ArgRS), N-terminal 'additional' domain"/>
    <property type="match status" value="1"/>
</dbReference>
<evidence type="ECO:0000256" key="9">
    <source>
        <dbReference type="ARBA" id="ARBA00023146"/>
    </source>
</evidence>
<dbReference type="PROSITE" id="PS00178">
    <property type="entry name" value="AA_TRNA_LIGASE_I"/>
    <property type="match status" value="1"/>
</dbReference>
<dbReference type="Gene3D" id="3.40.50.620">
    <property type="entry name" value="HUPs"/>
    <property type="match status" value="1"/>
</dbReference>
<dbReference type="InterPro" id="IPR005148">
    <property type="entry name" value="Arg-tRNA-synth_N"/>
</dbReference>
<organism evidence="15">
    <name type="scientific">uncultured Campylobacterales bacterium</name>
    <dbReference type="NCBI Taxonomy" id="352960"/>
    <lineage>
        <taxon>Bacteria</taxon>
        <taxon>Pseudomonadati</taxon>
        <taxon>Campylobacterota</taxon>
        <taxon>Epsilonproteobacteria</taxon>
        <taxon>Campylobacterales</taxon>
        <taxon>environmental samples</taxon>
    </lineage>
</organism>
<feature type="domain" description="Arginyl tRNA synthetase N-terminal" evidence="14">
    <location>
        <begin position="3"/>
        <end position="78"/>
    </location>
</feature>
<evidence type="ECO:0000256" key="2">
    <source>
        <dbReference type="ARBA" id="ARBA00005594"/>
    </source>
</evidence>
<comment type="similarity">
    <text evidence="2 11 12">Belongs to the class-I aminoacyl-tRNA synthetase family.</text>
</comment>
<evidence type="ECO:0000256" key="3">
    <source>
        <dbReference type="ARBA" id="ARBA00011245"/>
    </source>
</evidence>
<dbReference type="Pfam" id="PF00750">
    <property type="entry name" value="tRNA-synt_1d"/>
    <property type="match status" value="1"/>
</dbReference>
<dbReference type="Pfam" id="PF03485">
    <property type="entry name" value="Arg_tRNA_synt_N"/>
    <property type="match status" value="1"/>
</dbReference>
<comment type="subcellular location">
    <subcellularLocation>
        <location evidence="1 11">Cytoplasm</location>
    </subcellularLocation>
</comment>
<dbReference type="AlphaFoldDB" id="A0A6S6SD45"/>
<evidence type="ECO:0000256" key="1">
    <source>
        <dbReference type="ARBA" id="ARBA00004496"/>
    </source>
</evidence>
<dbReference type="InterPro" id="IPR009080">
    <property type="entry name" value="tRNAsynth_Ia_anticodon-bd"/>
</dbReference>
<proteinExistence type="inferred from homology"/>
<dbReference type="SUPFAM" id="SSF47323">
    <property type="entry name" value="Anticodon-binding domain of a subclass of class I aminoacyl-tRNA synthetases"/>
    <property type="match status" value="1"/>
</dbReference>
<dbReference type="InterPro" id="IPR035684">
    <property type="entry name" value="ArgRS_core"/>
</dbReference>
<evidence type="ECO:0000256" key="8">
    <source>
        <dbReference type="ARBA" id="ARBA00022917"/>
    </source>
</evidence>
<dbReference type="PRINTS" id="PR01038">
    <property type="entry name" value="TRNASYNTHARG"/>
</dbReference>
<dbReference type="HAMAP" id="MF_00123">
    <property type="entry name" value="Arg_tRNA_synth"/>
    <property type="match status" value="1"/>
</dbReference>
<evidence type="ECO:0000259" key="14">
    <source>
        <dbReference type="SMART" id="SM01016"/>
    </source>
</evidence>
<dbReference type="GO" id="GO:0006420">
    <property type="term" value="P:arginyl-tRNA aminoacylation"/>
    <property type="evidence" value="ECO:0007669"/>
    <property type="project" value="UniProtKB-UniRule"/>
</dbReference>
<keyword evidence="6 11" id="KW-0547">Nucleotide-binding</keyword>
<dbReference type="InterPro" id="IPR036695">
    <property type="entry name" value="Arg-tRNA-synth_N_sf"/>
</dbReference>
<dbReference type="EMBL" id="CACVAW010000005">
    <property type="protein sequence ID" value="CAA6801242.1"/>
    <property type="molecule type" value="Genomic_DNA"/>
</dbReference>
<dbReference type="PANTHER" id="PTHR11956">
    <property type="entry name" value="ARGINYL-TRNA SYNTHETASE"/>
    <property type="match status" value="1"/>
</dbReference>
<name>A0A6S6SD45_9BACT</name>
<gene>
    <name evidence="11" type="primary">argS</name>
    <name evidence="15" type="ORF">HELGO_WM11039</name>
</gene>
<dbReference type="GO" id="GO:0004814">
    <property type="term" value="F:arginine-tRNA ligase activity"/>
    <property type="evidence" value="ECO:0007669"/>
    <property type="project" value="UniProtKB-UniRule"/>
</dbReference>
<evidence type="ECO:0000256" key="5">
    <source>
        <dbReference type="ARBA" id="ARBA00022598"/>
    </source>
</evidence>
<dbReference type="SUPFAM" id="SSF52374">
    <property type="entry name" value="Nucleotidylyl transferase"/>
    <property type="match status" value="1"/>
</dbReference>
<dbReference type="Pfam" id="PF05746">
    <property type="entry name" value="DALR_1"/>
    <property type="match status" value="1"/>
</dbReference>
<keyword evidence="8 11" id="KW-0648">Protein biosynthesis</keyword>
<evidence type="ECO:0000256" key="4">
    <source>
        <dbReference type="ARBA" id="ARBA00022490"/>
    </source>
</evidence>
<dbReference type="FunFam" id="3.40.50.620:FF:000062">
    <property type="entry name" value="Arginine--tRNA ligase"/>
    <property type="match status" value="1"/>
</dbReference>
<comment type="subunit">
    <text evidence="3 11">Monomer.</text>
</comment>
<dbReference type="NCBIfam" id="TIGR00456">
    <property type="entry name" value="argS"/>
    <property type="match status" value="1"/>
</dbReference>
<protein>
    <recommendedName>
        <fullName evidence="11">Arginine--tRNA ligase</fullName>
        <ecNumber evidence="11">6.1.1.19</ecNumber>
    </recommendedName>
    <alternativeName>
        <fullName evidence="11">Arginyl-tRNA synthetase</fullName>
        <shortName evidence="11">ArgRS</shortName>
    </alternativeName>
</protein>
<dbReference type="Gene3D" id="1.10.730.10">
    <property type="entry name" value="Isoleucyl-tRNA Synthetase, Domain 1"/>
    <property type="match status" value="1"/>
</dbReference>
<evidence type="ECO:0000256" key="11">
    <source>
        <dbReference type="HAMAP-Rule" id="MF_00123"/>
    </source>
</evidence>
<keyword evidence="9 11" id="KW-0030">Aminoacyl-tRNA synthetase</keyword>